<dbReference type="EMBL" id="JALJXV010000003">
    <property type="protein sequence ID" value="MCP1674144.1"/>
    <property type="molecule type" value="Genomic_DNA"/>
</dbReference>
<dbReference type="GO" id="GO:0042802">
    <property type="term" value="F:identical protein binding"/>
    <property type="evidence" value="ECO:0007669"/>
    <property type="project" value="UniProtKB-ARBA"/>
</dbReference>
<dbReference type="InterPro" id="IPR010992">
    <property type="entry name" value="IHF-like_DNA-bd_dom_sf"/>
</dbReference>
<name>A0AAE3G328_9GAMM</name>
<reference evidence="6" key="1">
    <citation type="submission" date="2022-03" db="EMBL/GenBank/DDBJ databases">
        <title>Genomic Encyclopedia of Type Strains, Phase III (KMG-III): the genomes of soil and plant-associated and newly described type strains.</title>
        <authorList>
            <person name="Whitman W."/>
        </authorList>
    </citation>
    <scope>NUCLEOTIDE SEQUENCE</scope>
    <source>
        <strain evidence="6">ANL 6-2</strain>
    </source>
</reference>
<keyword evidence="4 6" id="KW-0238">DNA-binding</keyword>
<dbReference type="GO" id="GO:0030261">
    <property type="term" value="P:chromosome condensation"/>
    <property type="evidence" value="ECO:0007669"/>
    <property type="project" value="UniProtKB-KW"/>
</dbReference>
<dbReference type="GO" id="GO:1990178">
    <property type="term" value="C:HU-DNA complex"/>
    <property type="evidence" value="ECO:0007669"/>
    <property type="project" value="UniProtKB-ARBA"/>
</dbReference>
<proteinExistence type="inferred from homology"/>
<dbReference type="GO" id="GO:0006351">
    <property type="term" value="P:DNA-templated transcription"/>
    <property type="evidence" value="ECO:0007669"/>
    <property type="project" value="UniProtKB-ARBA"/>
</dbReference>
<keyword evidence="3" id="KW-0226">DNA condensation</keyword>
<protein>
    <submittedName>
        <fullName evidence="6">DNA-binding protein HU-beta</fullName>
    </submittedName>
</protein>
<dbReference type="GO" id="GO:0006270">
    <property type="term" value="P:DNA replication initiation"/>
    <property type="evidence" value="ECO:0007669"/>
    <property type="project" value="UniProtKB-ARBA"/>
</dbReference>
<dbReference type="PROSITE" id="PS00045">
    <property type="entry name" value="HISTONE_LIKE"/>
    <property type="match status" value="1"/>
</dbReference>
<evidence type="ECO:0000256" key="5">
    <source>
        <dbReference type="RuleBase" id="RU003939"/>
    </source>
</evidence>
<dbReference type="Proteomes" id="UP001205843">
    <property type="component" value="Unassembled WGS sequence"/>
</dbReference>
<dbReference type="InterPro" id="IPR000119">
    <property type="entry name" value="Hist_DNA-bd"/>
</dbReference>
<dbReference type="Pfam" id="PF00216">
    <property type="entry name" value="Bac_DNA_binding"/>
    <property type="match status" value="1"/>
</dbReference>
<dbReference type="PANTHER" id="PTHR33175:SF3">
    <property type="entry name" value="DNA-BINDING PROTEIN HU-BETA"/>
    <property type="match status" value="1"/>
</dbReference>
<sequence length="90" mass="9309">MNKSELISSIAESAGMSQAEAGRALDALTDAVTRTLAKGDDVTLVGFGTFRVTERAAREGRNPRTGESIKIAASKQPTFKAGAGLKAAVN</sequence>
<gene>
    <name evidence="6" type="ORF">J2T57_001246</name>
</gene>
<evidence type="ECO:0000313" key="6">
    <source>
        <dbReference type="EMBL" id="MCP1674144.1"/>
    </source>
</evidence>
<dbReference type="CDD" id="cd13831">
    <property type="entry name" value="HU"/>
    <property type="match status" value="1"/>
</dbReference>
<organism evidence="6 7">
    <name type="scientific">Natronocella acetinitrilica</name>
    <dbReference type="NCBI Taxonomy" id="414046"/>
    <lineage>
        <taxon>Bacteria</taxon>
        <taxon>Pseudomonadati</taxon>
        <taxon>Pseudomonadota</taxon>
        <taxon>Gammaproteobacteria</taxon>
        <taxon>Chromatiales</taxon>
        <taxon>Ectothiorhodospiraceae</taxon>
        <taxon>Natronocella</taxon>
    </lineage>
</organism>
<dbReference type="GO" id="GO:0005829">
    <property type="term" value="C:cytosol"/>
    <property type="evidence" value="ECO:0007669"/>
    <property type="project" value="TreeGrafter"/>
</dbReference>
<dbReference type="SMART" id="SM00411">
    <property type="entry name" value="BHL"/>
    <property type="match status" value="1"/>
</dbReference>
<dbReference type="Gene3D" id="4.10.520.10">
    <property type="entry name" value="IHF-like DNA-binding proteins"/>
    <property type="match status" value="1"/>
</dbReference>
<dbReference type="PRINTS" id="PR01727">
    <property type="entry name" value="DNABINDINGHU"/>
</dbReference>
<dbReference type="PANTHER" id="PTHR33175">
    <property type="entry name" value="DNA-BINDING PROTEIN HU"/>
    <property type="match status" value="1"/>
</dbReference>
<dbReference type="GO" id="GO:0030527">
    <property type="term" value="F:structural constituent of chromatin"/>
    <property type="evidence" value="ECO:0007669"/>
    <property type="project" value="InterPro"/>
</dbReference>
<dbReference type="FunFam" id="4.10.520.10:FF:000001">
    <property type="entry name" value="DNA-binding protein HU"/>
    <property type="match status" value="1"/>
</dbReference>
<evidence type="ECO:0000256" key="1">
    <source>
        <dbReference type="ARBA" id="ARBA00003819"/>
    </source>
</evidence>
<dbReference type="GO" id="GO:0003677">
    <property type="term" value="F:DNA binding"/>
    <property type="evidence" value="ECO:0007669"/>
    <property type="project" value="UniProtKB-KW"/>
</dbReference>
<dbReference type="GO" id="GO:1990103">
    <property type="term" value="C:DnaA-HU complex"/>
    <property type="evidence" value="ECO:0007669"/>
    <property type="project" value="UniProtKB-ARBA"/>
</dbReference>
<dbReference type="SUPFAM" id="SSF47729">
    <property type="entry name" value="IHF-like DNA-binding proteins"/>
    <property type="match status" value="1"/>
</dbReference>
<dbReference type="InterPro" id="IPR020816">
    <property type="entry name" value="Histone-like_DNA-bd_CS"/>
</dbReference>
<keyword evidence="7" id="KW-1185">Reference proteome</keyword>
<comment type="function">
    <text evidence="1">Histone-like DNA-binding protein which is capable of wrapping DNA to stabilize it, and thus to prevent its denaturation under extreme environmental conditions.</text>
</comment>
<accession>A0AAE3G328</accession>
<comment type="similarity">
    <text evidence="2 5">Belongs to the bacterial histone-like protein family.</text>
</comment>
<evidence type="ECO:0000256" key="4">
    <source>
        <dbReference type="ARBA" id="ARBA00023125"/>
    </source>
</evidence>
<evidence type="ECO:0000256" key="3">
    <source>
        <dbReference type="ARBA" id="ARBA00023067"/>
    </source>
</evidence>
<evidence type="ECO:0000256" key="2">
    <source>
        <dbReference type="ARBA" id="ARBA00010529"/>
    </source>
</evidence>
<dbReference type="AlphaFoldDB" id="A0AAE3G328"/>
<comment type="caution">
    <text evidence="6">The sequence shown here is derived from an EMBL/GenBank/DDBJ whole genome shotgun (WGS) entry which is preliminary data.</text>
</comment>
<evidence type="ECO:0000313" key="7">
    <source>
        <dbReference type="Proteomes" id="UP001205843"/>
    </source>
</evidence>
<dbReference type="RefSeq" id="WP_253475838.1">
    <property type="nucleotide sequence ID" value="NZ_JALJXV010000003.1"/>
</dbReference>